<organism evidence="12 13">
    <name type="scientific">Umbra pygmaea</name>
    <name type="common">Eastern mudminnow</name>
    <dbReference type="NCBI Taxonomy" id="75934"/>
    <lineage>
        <taxon>Eukaryota</taxon>
        <taxon>Metazoa</taxon>
        <taxon>Chordata</taxon>
        <taxon>Craniata</taxon>
        <taxon>Vertebrata</taxon>
        <taxon>Euteleostomi</taxon>
        <taxon>Actinopterygii</taxon>
        <taxon>Neopterygii</taxon>
        <taxon>Teleostei</taxon>
        <taxon>Protacanthopterygii</taxon>
        <taxon>Esociformes</taxon>
        <taxon>Umbridae</taxon>
        <taxon>Umbra</taxon>
    </lineage>
</organism>
<keyword evidence="7" id="KW-0325">Glycoprotein</keyword>
<keyword evidence="4 10" id="KW-0732">Signal</keyword>
<comment type="caution">
    <text evidence="12">The sequence shown here is derived from an EMBL/GenBank/DDBJ whole genome shotgun (WGS) entry which is preliminary data.</text>
</comment>
<evidence type="ECO:0000256" key="4">
    <source>
        <dbReference type="ARBA" id="ARBA00022729"/>
    </source>
</evidence>
<dbReference type="PANTHER" id="PTHR47613">
    <property type="entry name" value="SPERM ACROSOME MEMBRANE-ASSOCIATED PROTEIN 4"/>
    <property type="match status" value="1"/>
</dbReference>
<evidence type="ECO:0000256" key="8">
    <source>
        <dbReference type="ARBA" id="ARBA00023288"/>
    </source>
</evidence>
<dbReference type="EMBL" id="JAGEUA010000011">
    <property type="protein sequence ID" value="KAL0962497.1"/>
    <property type="molecule type" value="Genomic_DNA"/>
</dbReference>
<dbReference type="SUPFAM" id="SSF57302">
    <property type="entry name" value="Snake toxin-like"/>
    <property type="match status" value="1"/>
</dbReference>
<keyword evidence="6" id="KW-1015">Disulfide bond</keyword>
<comment type="similarity">
    <text evidence="9">Belongs to the SPACA4/bouncer family.</text>
</comment>
<reference evidence="12 13" key="1">
    <citation type="submission" date="2024-06" db="EMBL/GenBank/DDBJ databases">
        <authorList>
            <person name="Pan Q."/>
            <person name="Wen M."/>
            <person name="Jouanno E."/>
            <person name="Zahm M."/>
            <person name="Klopp C."/>
            <person name="Cabau C."/>
            <person name="Louis A."/>
            <person name="Berthelot C."/>
            <person name="Parey E."/>
            <person name="Roest Crollius H."/>
            <person name="Montfort J."/>
            <person name="Robinson-Rechavi M."/>
            <person name="Bouchez O."/>
            <person name="Lampietro C."/>
            <person name="Lopez Roques C."/>
            <person name="Donnadieu C."/>
            <person name="Postlethwait J."/>
            <person name="Bobe J."/>
            <person name="Verreycken H."/>
            <person name="Guiguen Y."/>
        </authorList>
    </citation>
    <scope>NUCLEOTIDE SEQUENCE [LARGE SCALE GENOMIC DNA]</scope>
    <source>
        <strain evidence="12">Up_M1</strain>
        <tissue evidence="12">Testis</tissue>
    </source>
</reference>
<evidence type="ECO:0000313" key="13">
    <source>
        <dbReference type="Proteomes" id="UP001557470"/>
    </source>
</evidence>
<evidence type="ECO:0000256" key="5">
    <source>
        <dbReference type="ARBA" id="ARBA00023136"/>
    </source>
</evidence>
<name>A0ABD0WFJ7_UMBPY</name>
<comment type="subcellular location">
    <subcellularLocation>
        <location evidence="1">Cell membrane</location>
        <topology evidence="1">Lipid-anchor</topology>
        <topology evidence="1">GPI-anchor</topology>
    </subcellularLocation>
</comment>
<dbReference type="Gene3D" id="2.10.60.10">
    <property type="entry name" value="CD59"/>
    <property type="match status" value="1"/>
</dbReference>
<feature type="chain" id="PRO_5044765933" description="UPAR/Ly6 domain-containing protein" evidence="10">
    <location>
        <begin position="21"/>
        <end position="128"/>
    </location>
</feature>
<dbReference type="Proteomes" id="UP001557470">
    <property type="component" value="Unassembled WGS sequence"/>
</dbReference>
<evidence type="ECO:0000256" key="1">
    <source>
        <dbReference type="ARBA" id="ARBA00004609"/>
    </source>
</evidence>
<sequence length="128" mass="13526">MNRIILSVFAVSLCFAVGQALQCYSCEGIWNLCVTSLINCNTGQQCYSGVGKAASFVDITTKGCLSPADCNQTSTVNFPAGTNTTVYKVTKTCCNTNLCNAAPGQLRMSVVHLALTTLIMTAVTKVLV</sequence>
<dbReference type="InterPro" id="IPR046354">
    <property type="entry name" value="SPACA4/Bouncer"/>
</dbReference>
<dbReference type="InterPro" id="IPR016054">
    <property type="entry name" value="LY6_UPA_recep-like"/>
</dbReference>
<evidence type="ECO:0000256" key="7">
    <source>
        <dbReference type="ARBA" id="ARBA00023180"/>
    </source>
</evidence>
<feature type="signal peptide" evidence="10">
    <location>
        <begin position="1"/>
        <end position="20"/>
    </location>
</feature>
<evidence type="ECO:0000256" key="10">
    <source>
        <dbReference type="SAM" id="SignalP"/>
    </source>
</evidence>
<evidence type="ECO:0000313" key="12">
    <source>
        <dbReference type="EMBL" id="KAL0962497.1"/>
    </source>
</evidence>
<evidence type="ECO:0000256" key="3">
    <source>
        <dbReference type="ARBA" id="ARBA00022622"/>
    </source>
</evidence>
<keyword evidence="8" id="KW-0449">Lipoprotein</keyword>
<evidence type="ECO:0000256" key="2">
    <source>
        <dbReference type="ARBA" id="ARBA00022475"/>
    </source>
</evidence>
<gene>
    <name evidence="12" type="ORF">UPYG_G00340780</name>
</gene>
<dbReference type="AlphaFoldDB" id="A0ABD0WFJ7"/>
<accession>A0ABD0WFJ7</accession>
<proteinExistence type="inferred from homology"/>
<protein>
    <recommendedName>
        <fullName evidence="11">UPAR/Ly6 domain-containing protein</fullName>
    </recommendedName>
</protein>
<evidence type="ECO:0000256" key="9">
    <source>
        <dbReference type="ARBA" id="ARBA00029446"/>
    </source>
</evidence>
<evidence type="ECO:0000256" key="6">
    <source>
        <dbReference type="ARBA" id="ARBA00023157"/>
    </source>
</evidence>
<evidence type="ECO:0000259" key="11">
    <source>
        <dbReference type="Pfam" id="PF00021"/>
    </source>
</evidence>
<keyword evidence="2" id="KW-1003">Cell membrane</keyword>
<keyword evidence="13" id="KW-1185">Reference proteome</keyword>
<dbReference type="GO" id="GO:0098552">
    <property type="term" value="C:side of membrane"/>
    <property type="evidence" value="ECO:0007669"/>
    <property type="project" value="UniProtKB-KW"/>
</dbReference>
<feature type="domain" description="UPAR/Ly6" evidence="11">
    <location>
        <begin position="19"/>
        <end position="101"/>
    </location>
</feature>
<dbReference type="Pfam" id="PF00021">
    <property type="entry name" value="UPAR_LY6"/>
    <property type="match status" value="1"/>
</dbReference>
<dbReference type="GO" id="GO:0005886">
    <property type="term" value="C:plasma membrane"/>
    <property type="evidence" value="ECO:0007669"/>
    <property type="project" value="UniProtKB-SubCell"/>
</dbReference>
<keyword evidence="5" id="KW-0472">Membrane</keyword>
<dbReference type="InterPro" id="IPR045860">
    <property type="entry name" value="Snake_toxin-like_sf"/>
</dbReference>
<dbReference type="PANTHER" id="PTHR47613:SF1">
    <property type="entry name" value="SPERM ACROSOME MEMBRANE-ASSOCIATED PROTEIN 4"/>
    <property type="match status" value="1"/>
</dbReference>
<keyword evidence="3" id="KW-0336">GPI-anchor</keyword>